<feature type="transmembrane region" description="Helical" evidence="1">
    <location>
        <begin position="36"/>
        <end position="58"/>
    </location>
</feature>
<keyword evidence="1" id="KW-0472">Membrane</keyword>
<organism evidence="2 3">
    <name type="scientific">Paratissierella segnis</name>
    <dbReference type="NCBI Taxonomy" id="2763679"/>
    <lineage>
        <taxon>Bacteria</taxon>
        <taxon>Bacillati</taxon>
        <taxon>Bacillota</taxon>
        <taxon>Tissierellia</taxon>
        <taxon>Tissierellales</taxon>
        <taxon>Tissierellaceae</taxon>
        <taxon>Paratissierella</taxon>
    </lineage>
</organism>
<comment type="caution">
    <text evidence="2">The sequence shown here is derived from an EMBL/GenBank/DDBJ whole genome shotgun (WGS) entry which is preliminary data.</text>
</comment>
<name>A0A926ESV1_9FIRM</name>
<keyword evidence="1" id="KW-1133">Transmembrane helix</keyword>
<keyword evidence="1" id="KW-0812">Transmembrane</keyword>
<dbReference type="Proteomes" id="UP000601171">
    <property type="component" value="Unassembled WGS sequence"/>
</dbReference>
<reference evidence="2" key="1">
    <citation type="submission" date="2020-08" db="EMBL/GenBank/DDBJ databases">
        <title>Genome public.</title>
        <authorList>
            <person name="Liu C."/>
            <person name="Sun Q."/>
        </authorList>
    </citation>
    <scope>NUCLEOTIDE SEQUENCE</scope>
    <source>
        <strain evidence="2">BX21</strain>
    </source>
</reference>
<gene>
    <name evidence="2" type="ORF">H8707_01000</name>
</gene>
<dbReference type="RefSeq" id="WP_262428280.1">
    <property type="nucleotide sequence ID" value="NZ_JACRTG010000003.1"/>
</dbReference>
<evidence type="ECO:0000313" key="3">
    <source>
        <dbReference type="Proteomes" id="UP000601171"/>
    </source>
</evidence>
<sequence length="118" mass="13269">MGLTSYIAIGIAFVVLTMVLLMFKADKKDIKRKPHLLSWLALCLIILNWVLYLFGFYAMLPQKIGNQIFIPIWFLVCIISFIAAVKEFRNNRIFAIVSGGLSVLSSIFGVLILIIGSM</sequence>
<proteinExistence type="predicted"/>
<keyword evidence="3" id="KW-1185">Reference proteome</keyword>
<feature type="transmembrane region" description="Helical" evidence="1">
    <location>
        <begin position="6"/>
        <end position="24"/>
    </location>
</feature>
<evidence type="ECO:0000256" key="1">
    <source>
        <dbReference type="SAM" id="Phobius"/>
    </source>
</evidence>
<protein>
    <submittedName>
        <fullName evidence="2">Uncharacterized protein</fullName>
    </submittedName>
</protein>
<feature type="transmembrane region" description="Helical" evidence="1">
    <location>
        <begin position="92"/>
        <end position="115"/>
    </location>
</feature>
<feature type="transmembrane region" description="Helical" evidence="1">
    <location>
        <begin position="64"/>
        <end position="85"/>
    </location>
</feature>
<dbReference type="AlphaFoldDB" id="A0A926ESV1"/>
<accession>A0A926ESV1</accession>
<evidence type="ECO:0000313" key="2">
    <source>
        <dbReference type="EMBL" id="MBC8586817.1"/>
    </source>
</evidence>
<dbReference type="EMBL" id="JACRTG010000003">
    <property type="protein sequence ID" value="MBC8586817.1"/>
    <property type="molecule type" value="Genomic_DNA"/>
</dbReference>